<dbReference type="EMBL" id="JADCTT010000008">
    <property type="protein sequence ID" value="KAF9748951.1"/>
    <property type="molecule type" value="Genomic_DNA"/>
</dbReference>
<comment type="caution">
    <text evidence="1">The sequence shown here is derived from an EMBL/GenBank/DDBJ whole genome shotgun (WGS) entry which is preliminary data.</text>
</comment>
<evidence type="ECO:0000313" key="2">
    <source>
        <dbReference type="Proteomes" id="UP000616885"/>
    </source>
</evidence>
<evidence type="ECO:0000313" key="1">
    <source>
        <dbReference type="EMBL" id="KAF9748951.1"/>
    </source>
</evidence>
<organism evidence="1 2">
    <name type="scientific">Bionectria ochroleuca</name>
    <name type="common">Gliocladium roseum</name>
    <dbReference type="NCBI Taxonomy" id="29856"/>
    <lineage>
        <taxon>Eukaryota</taxon>
        <taxon>Fungi</taxon>
        <taxon>Dikarya</taxon>
        <taxon>Ascomycota</taxon>
        <taxon>Pezizomycotina</taxon>
        <taxon>Sordariomycetes</taxon>
        <taxon>Hypocreomycetidae</taxon>
        <taxon>Hypocreales</taxon>
        <taxon>Bionectriaceae</taxon>
        <taxon>Clonostachys</taxon>
    </lineage>
</organism>
<name>A0A8H7MZP4_BIOOC</name>
<protein>
    <submittedName>
        <fullName evidence="1">Uncharacterized protein</fullName>
    </submittedName>
</protein>
<dbReference type="AlphaFoldDB" id="A0A8H7MZP4"/>
<dbReference type="Proteomes" id="UP000616885">
    <property type="component" value="Unassembled WGS sequence"/>
</dbReference>
<reference evidence="1" key="1">
    <citation type="submission" date="2020-10" db="EMBL/GenBank/DDBJ databases">
        <title>High-Quality Genome Resource of Clonostachys rosea strain S41 by Oxford Nanopore Long-Read Sequencing.</title>
        <authorList>
            <person name="Wang H."/>
        </authorList>
    </citation>
    <scope>NUCLEOTIDE SEQUENCE</scope>
    <source>
        <strain evidence="1">S41</strain>
    </source>
</reference>
<proteinExistence type="predicted"/>
<sequence>MEERSVGSCTGYSITLIWRYVTDADKACATWNSVGPRNRIRVCLEIETGTSDQSALGTWPGARALPRVQARYSLPPVACSQLGLGMQQAHWRPTPISRPDCYIPKTAI</sequence>
<gene>
    <name evidence="1" type="ORF">IM811_016746</name>
</gene>
<accession>A0A8H7MZP4</accession>